<dbReference type="PANTHER" id="PTHR33360:SF2">
    <property type="entry name" value="TRANSPOSASE FOR INSERTION SEQUENCE ELEMENT IS200"/>
    <property type="match status" value="1"/>
</dbReference>
<dbReference type="InterPro" id="IPR002686">
    <property type="entry name" value="Transposase_17"/>
</dbReference>
<dbReference type="GO" id="GO:0003677">
    <property type="term" value="F:DNA binding"/>
    <property type="evidence" value="ECO:0007669"/>
    <property type="project" value="InterPro"/>
</dbReference>
<dbReference type="AlphaFoldDB" id="A0A841PJR1"/>
<dbReference type="PANTHER" id="PTHR33360">
    <property type="entry name" value="TRANSPOSASE FOR INSERTION SEQUENCE ELEMENT IS200"/>
    <property type="match status" value="1"/>
</dbReference>
<comment type="caution">
    <text evidence="2">The sequence shown here is derived from an EMBL/GenBank/DDBJ whole genome shotgun (WGS) entry which is preliminary data.</text>
</comment>
<proteinExistence type="predicted"/>
<protein>
    <submittedName>
        <fullName evidence="2">REP element-mobilizing transposase RayT</fullName>
    </submittedName>
</protein>
<gene>
    <name evidence="2" type="ORF">HNQ71_006582</name>
</gene>
<dbReference type="Pfam" id="PF01797">
    <property type="entry name" value="Y1_Tnp"/>
    <property type="match status" value="1"/>
</dbReference>
<dbReference type="SUPFAM" id="SSF143422">
    <property type="entry name" value="Transposase IS200-like"/>
    <property type="match status" value="1"/>
</dbReference>
<evidence type="ECO:0000313" key="3">
    <source>
        <dbReference type="Proteomes" id="UP000556329"/>
    </source>
</evidence>
<accession>A0A841PJR1</accession>
<evidence type="ECO:0000313" key="2">
    <source>
        <dbReference type="EMBL" id="MBB6413873.1"/>
    </source>
</evidence>
<dbReference type="GO" id="GO:0004803">
    <property type="term" value="F:transposase activity"/>
    <property type="evidence" value="ECO:0007669"/>
    <property type="project" value="InterPro"/>
</dbReference>
<dbReference type="Gene3D" id="3.30.70.1290">
    <property type="entry name" value="Transposase IS200-like"/>
    <property type="match status" value="1"/>
</dbReference>
<dbReference type="Proteomes" id="UP000556329">
    <property type="component" value="Unassembled WGS sequence"/>
</dbReference>
<organism evidence="2 3">
    <name type="scientific">Mesorhizobium sangaii</name>
    <dbReference type="NCBI Taxonomy" id="505389"/>
    <lineage>
        <taxon>Bacteria</taxon>
        <taxon>Pseudomonadati</taxon>
        <taxon>Pseudomonadota</taxon>
        <taxon>Alphaproteobacteria</taxon>
        <taxon>Hyphomicrobiales</taxon>
        <taxon>Phyllobacteriaceae</taxon>
        <taxon>Mesorhizobium</taxon>
    </lineage>
</organism>
<dbReference type="GO" id="GO:0006313">
    <property type="term" value="P:DNA transposition"/>
    <property type="evidence" value="ECO:0007669"/>
    <property type="project" value="InterPro"/>
</dbReference>
<reference evidence="2 3" key="1">
    <citation type="submission" date="2020-08" db="EMBL/GenBank/DDBJ databases">
        <title>Genomic Encyclopedia of Type Strains, Phase IV (KMG-IV): sequencing the most valuable type-strain genomes for metagenomic binning, comparative biology and taxonomic classification.</title>
        <authorList>
            <person name="Goeker M."/>
        </authorList>
    </citation>
    <scope>NUCLEOTIDE SEQUENCE [LARGE SCALE GENOMIC DNA]</scope>
    <source>
        <strain evidence="2 3">DSM 100039</strain>
    </source>
</reference>
<sequence>MVVHAGSINRDHVHMLVSIPPSLSVSRAVQHRKGRSSHKLLSEFGILRQRYWASTFGRGAIGW</sequence>
<dbReference type="EMBL" id="JACHEF010000010">
    <property type="protein sequence ID" value="MBB6413873.1"/>
    <property type="molecule type" value="Genomic_DNA"/>
</dbReference>
<dbReference type="InterPro" id="IPR036515">
    <property type="entry name" value="Transposase_17_sf"/>
</dbReference>
<keyword evidence="3" id="KW-1185">Reference proteome</keyword>
<name>A0A841PJR1_9HYPH</name>
<feature type="domain" description="Transposase IS200-like" evidence="1">
    <location>
        <begin position="3"/>
        <end position="56"/>
    </location>
</feature>
<evidence type="ECO:0000259" key="1">
    <source>
        <dbReference type="Pfam" id="PF01797"/>
    </source>
</evidence>